<feature type="compositionally biased region" description="Polar residues" evidence="1">
    <location>
        <begin position="399"/>
        <end position="412"/>
    </location>
</feature>
<keyword evidence="2" id="KW-0812">Transmembrane</keyword>
<feature type="compositionally biased region" description="Low complexity" evidence="1">
    <location>
        <begin position="333"/>
        <end position="362"/>
    </location>
</feature>
<feature type="region of interest" description="Disordered" evidence="1">
    <location>
        <begin position="70"/>
        <end position="155"/>
    </location>
</feature>
<dbReference type="InterPro" id="IPR027383">
    <property type="entry name" value="Znf_put"/>
</dbReference>
<organism evidence="4 5">
    <name type="scientific">Eiseniibacteriota bacterium</name>
    <dbReference type="NCBI Taxonomy" id="2212470"/>
    <lineage>
        <taxon>Bacteria</taxon>
        <taxon>Candidatus Eiseniibacteriota</taxon>
    </lineage>
</organism>
<feature type="transmembrane region" description="Helical" evidence="2">
    <location>
        <begin position="180"/>
        <end position="202"/>
    </location>
</feature>
<gene>
    <name evidence="4" type="ORF">E6K74_04635</name>
</gene>
<feature type="compositionally biased region" description="Low complexity" evidence="1">
    <location>
        <begin position="83"/>
        <end position="94"/>
    </location>
</feature>
<feature type="compositionally biased region" description="Low complexity" evidence="1">
    <location>
        <begin position="116"/>
        <end position="132"/>
    </location>
</feature>
<evidence type="ECO:0000256" key="1">
    <source>
        <dbReference type="SAM" id="MobiDB-lite"/>
    </source>
</evidence>
<sequence>MDCAAVKPKMEALVRGTLPDAEKVLAEQHIASCEGCRLELELVRAIGSQEKPAAVGQADWTLDRIFGAEHQEGGPSQAAPALGSQSSPSRQGGSAPTADLFGEDPSAGETMGKVQGPGADAAPDAPSADGDPTSAGPSSWAFEPADAKADRKPPEESLFFAEEALARRRAGSKKGSNLRVVLWGTGGVVGAILLAISSWVVLHMAPSDADRPPAPSETNADSSAAAPSETPMEQAPEQPLVPEPAPSTIQEAPAPSAPAPGTVSSDRTGVGASAAARQAREQRTSASSVPQTLPLPGPGIAASRSPAPATTKHAPAPPPRQAAGVQQPIPRVAEPAKSSAPPSASTSGPSGESEEPNAGPAEDSPPEPDAPAENPSRASESAGPAGRRVPATSWLAPGSSDSAPYRSSTPPRNSAPPPSKAPEQSEPAPPKPATPIDRLHQATVAADEEEDVVALRRLRATWKTFMSKMGVGPDRARARREYADCLWAIQRFTGKRSDQRDALAAYREYLLSAPAGGADSRSVS</sequence>
<keyword evidence="2" id="KW-1133">Transmembrane helix</keyword>
<dbReference type="Proteomes" id="UP000319829">
    <property type="component" value="Unassembled WGS sequence"/>
</dbReference>
<feature type="domain" description="Putative zinc-finger" evidence="3">
    <location>
        <begin position="3"/>
        <end position="37"/>
    </location>
</feature>
<protein>
    <recommendedName>
        <fullName evidence="3">Putative zinc-finger domain-containing protein</fullName>
    </recommendedName>
</protein>
<dbReference type="EMBL" id="VBOU01000048">
    <property type="protein sequence ID" value="TMQ54903.1"/>
    <property type="molecule type" value="Genomic_DNA"/>
</dbReference>
<proteinExistence type="predicted"/>
<evidence type="ECO:0000313" key="4">
    <source>
        <dbReference type="EMBL" id="TMQ54903.1"/>
    </source>
</evidence>
<name>A0A538SU18_UNCEI</name>
<dbReference type="AlphaFoldDB" id="A0A538SU18"/>
<accession>A0A538SU18</accession>
<evidence type="ECO:0000259" key="3">
    <source>
        <dbReference type="Pfam" id="PF13490"/>
    </source>
</evidence>
<evidence type="ECO:0000256" key="2">
    <source>
        <dbReference type="SAM" id="Phobius"/>
    </source>
</evidence>
<comment type="caution">
    <text evidence="4">The sequence shown here is derived from an EMBL/GenBank/DDBJ whole genome shotgun (WGS) entry which is preliminary data.</text>
</comment>
<keyword evidence="2" id="KW-0472">Membrane</keyword>
<feature type="non-terminal residue" evidence="4">
    <location>
        <position position="524"/>
    </location>
</feature>
<feature type="compositionally biased region" description="Basic and acidic residues" evidence="1">
    <location>
        <begin position="145"/>
        <end position="155"/>
    </location>
</feature>
<dbReference type="Pfam" id="PF13490">
    <property type="entry name" value="zf-HC2"/>
    <property type="match status" value="1"/>
</dbReference>
<feature type="region of interest" description="Disordered" evidence="1">
    <location>
        <begin position="207"/>
        <end position="438"/>
    </location>
</feature>
<reference evidence="4 5" key="1">
    <citation type="journal article" date="2019" name="Nat. Microbiol.">
        <title>Mediterranean grassland soil C-N compound turnover is dependent on rainfall and depth, and is mediated by genomically divergent microorganisms.</title>
        <authorList>
            <person name="Diamond S."/>
            <person name="Andeer P.F."/>
            <person name="Li Z."/>
            <person name="Crits-Christoph A."/>
            <person name="Burstein D."/>
            <person name="Anantharaman K."/>
            <person name="Lane K.R."/>
            <person name="Thomas B.C."/>
            <person name="Pan C."/>
            <person name="Northen T.R."/>
            <person name="Banfield J.F."/>
        </authorList>
    </citation>
    <scope>NUCLEOTIDE SEQUENCE [LARGE SCALE GENOMIC DNA]</scope>
    <source>
        <strain evidence="4">WS_4</strain>
    </source>
</reference>
<evidence type="ECO:0000313" key="5">
    <source>
        <dbReference type="Proteomes" id="UP000319829"/>
    </source>
</evidence>